<proteinExistence type="predicted"/>
<keyword evidence="5 8" id="KW-0472">Membrane</keyword>
<dbReference type="GO" id="GO:0005886">
    <property type="term" value="C:plasma membrane"/>
    <property type="evidence" value="ECO:0007669"/>
    <property type="project" value="TreeGrafter"/>
</dbReference>
<evidence type="ECO:0000256" key="4">
    <source>
        <dbReference type="ARBA" id="ARBA00023040"/>
    </source>
</evidence>
<evidence type="ECO:0000259" key="9">
    <source>
        <dbReference type="PROSITE" id="PS50262"/>
    </source>
</evidence>
<feature type="transmembrane region" description="Helical" evidence="8">
    <location>
        <begin position="230"/>
        <end position="252"/>
    </location>
</feature>
<sequence>RSTFFPAMERTDPACWNQPGEMEYNRTWHHRLPRFEDDYCNWTDCEVGHLSKVPITLLICLCGLAGNGAILWFLSSCGRKNPNTTCILNLVIANFTFLLSITIALVLFYVPESLCHRLSPRGVTTALNITILFSFTASVYLLAALSATMSLSVLPPSCCPCHRSGHSAVLLCALLWVLALLLAVTLYFYPVMLIVFVLSYFVSVLTLIFSALTLLARVLCCSWPYPPGKLCVVVLLAVIFPFFTADFGFWLLPRVFDFSVFVFNASFPLACVNSSINPLIYFLAGSCAKKFTLSAKAAFQRAFEDVTEPQNRGETPSKNSVET</sequence>
<organism evidence="10 11">
    <name type="scientific">Ceuthmochares aereus</name>
    <dbReference type="NCBI Taxonomy" id="1961834"/>
    <lineage>
        <taxon>Eukaryota</taxon>
        <taxon>Metazoa</taxon>
        <taxon>Chordata</taxon>
        <taxon>Craniata</taxon>
        <taxon>Vertebrata</taxon>
        <taxon>Euteleostomi</taxon>
        <taxon>Archelosauria</taxon>
        <taxon>Archosauria</taxon>
        <taxon>Dinosauria</taxon>
        <taxon>Saurischia</taxon>
        <taxon>Theropoda</taxon>
        <taxon>Coelurosauria</taxon>
        <taxon>Aves</taxon>
        <taxon>Neognathae</taxon>
        <taxon>Neoaves</taxon>
        <taxon>Otidimorphae</taxon>
        <taxon>Cuculiformes</taxon>
        <taxon>Cuculidae</taxon>
        <taxon>Ceuthmochares</taxon>
    </lineage>
</organism>
<dbReference type="SUPFAM" id="SSF81321">
    <property type="entry name" value="Family A G protein-coupled receptor-like"/>
    <property type="match status" value="1"/>
</dbReference>
<protein>
    <submittedName>
        <fullName evidence="10">MAS protein</fullName>
    </submittedName>
</protein>
<evidence type="ECO:0000256" key="6">
    <source>
        <dbReference type="ARBA" id="ARBA00023170"/>
    </source>
</evidence>
<dbReference type="PANTHER" id="PTHR11334:SF68">
    <property type="entry name" value="G-PROTEIN COUPLED RECEPTORS FAMILY 1 PROFILE DOMAIN-CONTAINING PROTEIN-RELATED"/>
    <property type="match status" value="1"/>
</dbReference>
<keyword evidence="7" id="KW-0807">Transducer</keyword>
<gene>
    <name evidence="10" type="primary">Mas1_1</name>
    <name evidence="10" type="ORF">CEUAER_R01280</name>
</gene>
<evidence type="ECO:0000256" key="8">
    <source>
        <dbReference type="SAM" id="Phobius"/>
    </source>
</evidence>
<dbReference type="PRINTS" id="PR02108">
    <property type="entry name" value="MRGPCRFAMILY"/>
</dbReference>
<feature type="transmembrane region" description="Helical" evidence="8">
    <location>
        <begin position="86"/>
        <end position="109"/>
    </location>
</feature>
<feature type="non-terminal residue" evidence="10">
    <location>
        <position position="323"/>
    </location>
</feature>
<dbReference type="EMBL" id="VWPQ01005904">
    <property type="protein sequence ID" value="NXY47343.1"/>
    <property type="molecule type" value="Genomic_DNA"/>
</dbReference>
<name>A0A7L4K3C2_9AVES</name>
<keyword evidence="4" id="KW-0297">G-protein coupled receptor</keyword>
<dbReference type="InterPro" id="IPR000276">
    <property type="entry name" value="GPCR_Rhodpsn"/>
</dbReference>
<evidence type="ECO:0000313" key="10">
    <source>
        <dbReference type="EMBL" id="NXY47343.1"/>
    </source>
</evidence>
<dbReference type="Gene3D" id="1.20.1070.10">
    <property type="entry name" value="Rhodopsin 7-helix transmembrane proteins"/>
    <property type="match status" value="1"/>
</dbReference>
<dbReference type="PROSITE" id="PS50262">
    <property type="entry name" value="G_PROTEIN_RECEP_F1_2"/>
    <property type="match status" value="1"/>
</dbReference>
<evidence type="ECO:0000256" key="7">
    <source>
        <dbReference type="ARBA" id="ARBA00023224"/>
    </source>
</evidence>
<dbReference type="AlphaFoldDB" id="A0A7L4K3C2"/>
<feature type="domain" description="G-protein coupled receptors family 1 profile" evidence="9">
    <location>
        <begin position="66"/>
        <end position="281"/>
    </location>
</feature>
<dbReference type="GO" id="GO:0004930">
    <property type="term" value="F:G protein-coupled receptor activity"/>
    <property type="evidence" value="ECO:0007669"/>
    <property type="project" value="UniProtKB-KW"/>
</dbReference>
<dbReference type="OrthoDB" id="9631784at2759"/>
<feature type="transmembrane region" description="Helical" evidence="8">
    <location>
        <begin position="194"/>
        <end position="218"/>
    </location>
</feature>
<dbReference type="PANTHER" id="PTHR11334">
    <property type="entry name" value="MAS-RELATED G-PROTEIN COUPLED RECEPTOR"/>
    <property type="match status" value="1"/>
</dbReference>
<evidence type="ECO:0000256" key="3">
    <source>
        <dbReference type="ARBA" id="ARBA00022989"/>
    </source>
</evidence>
<feature type="transmembrane region" description="Helical" evidence="8">
    <location>
        <begin position="258"/>
        <end position="284"/>
    </location>
</feature>
<keyword evidence="11" id="KW-1185">Reference proteome</keyword>
<evidence type="ECO:0000256" key="1">
    <source>
        <dbReference type="ARBA" id="ARBA00004141"/>
    </source>
</evidence>
<feature type="transmembrane region" description="Helical" evidence="8">
    <location>
        <begin position="166"/>
        <end position="188"/>
    </location>
</feature>
<comment type="subcellular location">
    <subcellularLocation>
        <location evidence="1">Membrane</location>
        <topology evidence="1">Multi-pass membrane protein</topology>
    </subcellularLocation>
</comment>
<evidence type="ECO:0000256" key="2">
    <source>
        <dbReference type="ARBA" id="ARBA00022692"/>
    </source>
</evidence>
<accession>A0A7L4K3C2</accession>
<feature type="transmembrane region" description="Helical" evidence="8">
    <location>
        <begin position="55"/>
        <end position="74"/>
    </location>
</feature>
<comment type="caution">
    <text evidence="10">The sequence shown here is derived from an EMBL/GenBank/DDBJ whole genome shotgun (WGS) entry which is preliminary data.</text>
</comment>
<keyword evidence="6" id="KW-0675">Receptor</keyword>
<feature type="transmembrane region" description="Helical" evidence="8">
    <location>
        <begin position="129"/>
        <end position="154"/>
    </location>
</feature>
<dbReference type="InterPro" id="IPR017452">
    <property type="entry name" value="GPCR_Rhodpsn_7TM"/>
</dbReference>
<dbReference type="Proteomes" id="UP000519239">
    <property type="component" value="Unassembled WGS sequence"/>
</dbReference>
<keyword evidence="3 8" id="KW-1133">Transmembrane helix</keyword>
<reference evidence="10 11" key="1">
    <citation type="submission" date="2019-09" db="EMBL/GenBank/DDBJ databases">
        <title>Bird 10,000 Genomes (B10K) Project - Family phase.</title>
        <authorList>
            <person name="Zhang G."/>
        </authorList>
    </citation>
    <scope>NUCLEOTIDE SEQUENCE [LARGE SCALE GENOMIC DNA]</scope>
    <source>
        <strain evidence="10">B10K-CU-031-02</strain>
        <tissue evidence="10">Muscle</tissue>
    </source>
</reference>
<evidence type="ECO:0000256" key="5">
    <source>
        <dbReference type="ARBA" id="ARBA00023136"/>
    </source>
</evidence>
<keyword evidence="2 8" id="KW-0812">Transmembrane</keyword>
<evidence type="ECO:0000313" key="11">
    <source>
        <dbReference type="Proteomes" id="UP000519239"/>
    </source>
</evidence>
<dbReference type="PRINTS" id="PR00237">
    <property type="entry name" value="GPCRRHODOPSN"/>
</dbReference>
<dbReference type="InterPro" id="IPR026234">
    <property type="entry name" value="MRGPCRFAMILY"/>
</dbReference>
<feature type="non-terminal residue" evidence="10">
    <location>
        <position position="1"/>
    </location>
</feature>